<proteinExistence type="predicted"/>
<evidence type="ECO:0000313" key="3">
    <source>
        <dbReference type="Proteomes" id="UP000826656"/>
    </source>
</evidence>
<accession>A0ABQ7VHP4</accession>
<sequence length="56" mass="6483">MLLKHWILSQTPKKSISPKPVKNNVNNIKGRTGHHRKRIPQIRLSESMARSWLAAK</sequence>
<gene>
    <name evidence="2" type="ORF">KY290_018921</name>
</gene>
<organism evidence="2 3">
    <name type="scientific">Solanum tuberosum</name>
    <name type="common">Potato</name>
    <dbReference type="NCBI Taxonomy" id="4113"/>
    <lineage>
        <taxon>Eukaryota</taxon>
        <taxon>Viridiplantae</taxon>
        <taxon>Streptophyta</taxon>
        <taxon>Embryophyta</taxon>
        <taxon>Tracheophyta</taxon>
        <taxon>Spermatophyta</taxon>
        <taxon>Magnoliopsida</taxon>
        <taxon>eudicotyledons</taxon>
        <taxon>Gunneridae</taxon>
        <taxon>Pentapetalae</taxon>
        <taxon>asterids</taxon>
        <taxon>lamiids</taxon>
        <taxon>Solanales</taxon>
        <taxon>Solanaceae</taxon>
        <taxon>Solanoideae</taxon>
        <taxon>Solaneae</taxon>
        <taxon>Solanum</taxon>
    </lineage>
</organism>
<comment type="caution">
    <text evidence="2">The sequence shown here is derived from an EMBL/GenBank/DDBJ whole genome shotgun (WGS) entry which is preliminary data.</text>
</comment>
<protein>
    <submittedName>
        <fullName evidence="2">Uncharacterized protein</fullName>
    </submittedName>
</protein>
<dbReference type="Proteomes" id="UP000826656">
    <property type="component" value="Unassembled WGS sequence"/>
</dbReference>
<dbReference type="EMBL" id="JAIVGD010000013">
    <property type="protein sequence ID" value="KAH0762848.1"/>
    <property type="molecule type" value="Genomic_DNA"/>
</dbReference>
<keyword evidence="3" id="KW-1185">Reference proteome</keyword>
<feature type="region of interest" description="Disordered" evidence="1">
    <location>
        <begin position="13"/>
        <end position="36"/>
    </location>
</feature>
<evidence type="ECO:0000256" key="1">
    <source>
        <dbReference type="SAM" id="MobiDB-lite"/>
    </source>
</evidence>
<feature type="compositionally biased region" description="Low complexity" evidence="1">
    <location>
        <begin position="18"/>
        <end position="27"/>
    </location>
</feature>
<reference evidence="2 3" key="1">
    <citation type="journal article" date="2021" name="bioRxiv">
        <title>Chromosome-scale and haplotype-resolved genome assembly of a tetraploid potato cultivar.</title>
        <authorList>
            <person name="Sun H."/>
            <person name="Jiao W.-B."/>
            <person name="Krause K."/>
            <person name="Campoy J.A."/>
            <person name="Goel M."/>
            <person name="Folz-Donahue K."/>
            <person name="Kukat C."/>
            <person name="Huettel B."/>
            <person name="Schneeberger K."/>
        </authorList>
    </citation>
    <scope>NUCLEOTIDE SEQUENCE [LARGE SCALE GENOMIC DNA]</scope>
    <source>
        <strain evidence="2">SolTubOtavaFocal</strain>
        <tissue evidence="2">Leaves</tissue>
    </source>
</reference>
<name>A0ABQ7VHP4_SOLTU</name>
<evidence type="ECO:0000313" key="2">
    <source>
        <dbReference type="EMBL" id="KAH0762848.1"/>
    </source>
</evidence>